<dbReference type="InterPro" id="IPR001610">
    <property type="entry name" value="PAC"/>
</dbReference>
<dbReference type="InterPro" id="IPR043128">
    <property type="entry name" value="Rev_trsase/Diguanyl_cyclase"/>
</dbReference>
<dbReference type="CDD" id="cd01949">
    <property type="entry name" value="GGDEF"/>
    <property type="match status" value="1"/>
</dbReference>
<keyword evidence="4" id="KW-0175">Coiled coil</keyword>
<dbReference type="PANTHER" id="PTHR44757">
    <property type="entry name" value="DIGUANYLATE CYCLASE DGCP"/>
    <property type="match status" value="1"/>
</dbReference>
<dbReference type="Gene3D" id="3.30.450.20">
    <property type="entry name" value="PAS domain"/>
    <property type="match status" value="1"/>
</dbReference>
<dbReference type="Pfam" id="PF00072">
    <property type="entry name" value="Response_reg"/>
    <property type="match status" value="1"/>
</dbReference>
<evidence type="ECO:0008006" key="11">
    <source>
        <dbReference type="Google" id="ProtNLM"/>
    </source>
</evidence>
<dbReference type="InterPro" id="IPR011006">
    <property type="entry name" value="CheY-like_superfamily"/>
</dbReference>
<feature type="domain" description="EAL" evidence="7">
    <location>
        <begin position="849"/>
        <end position="1102"/>
    </location>
</feature>
<dbReference type="SMART" id="SM00267">
    <property type="entry name" value="GGDEF"/>
    <property type="match status" value="1"/>
</dbReference>
<dbReference type="Pfam" id="PF00563">
    <property type="entry name" value="EAL"/>
    <property type="match status" value="1"/>
</dbReference>
<protein>
    <recommendedName>
        <fullName evidence="11">PAS domain S-box-containing protein/diguanylate cyclase (GGDEF)-like protein</fullName>
    </recommendedName>
</protein>
<evidence type="ECO:0000313" key="10">
    <source>
        <dbReference type="Proteomes" id="UP000887222"/>
    </source>
</evidence>
<proteinExistence type="predicted"/>
<dbReference type="InterPro" id="IPR001633">
    <property type="entry name" value="EAL_dom"/>
</dbReference>
<dbReference type="InterPro" id="IPR029787">
    <property type="entry name" value="Nucleotide_cyclase"/>
</dbReference>
<dbReference type="SMART" id="SM00065">
    <property type="entry name" value="GAF"/>
    <property type="match status" value="2"/>
</dbReference>
<keyword evidence="1" id="KW-0808">Transferase</keyword>
<dbReference type="CDD" id="cd00130">
    <property type="entry name" value="PAS"/>
    <property type="match status" value="1"/>
</dbReference>
<dbReference type="RefSeq" id="WP_220808715.1">
    <property type="nucleotide sequence ID" value="NZ_BPMK01000010.1"/>
</dbReference>
<evidence type="ECO:0000259" key="8">
    <source>
        <dbReference type="PROSITE" id="PS50887"/>
    </source>
</evidence>
<dbReference type="Gene3D" id="3.40.50.2300">
    <property type="match status" value="1"/>
</dbReference>
<dbReference type="Pfam" id="PF13185">
    <property type="entry name" value="GAF_2"/>
    <property type="match status" value="2"/>
</dbReference>
<evidence type="ECO:0000256" key="1">
    <source>
        <dbReference type="ARBA" id="ARBA00022679"/>
    </source>
</evidence>
<feature type="coiled-coil region" evidence="4">
    <location>
        <begin position="533"/>
        <end position="560"/>
    </location>
</feature>
<dbReference type="CDD" id="cd01948">
    <property type="entry name" value="EAL"/>
    <property type="match status" value="1"/>
</dbReference>
<dbReference type="PROSITE" id="PS50113">
    <property type="entry name" value="PAC"/>
    <property type="match status" value="1"/>
</dbReference>
<feature type="domain" description="GGDEF" evidence="8">
    <location>
        <begin position="707"/>
        <end position="840"/>
    </location>
</feature>
<evidence type="ECO:0000256" key="3">
    <source>
        <dbReference type="PROSITE-ProRule" id="PRU00169"/>
    </source>
</evidence>
<evidence type="ECO:0000259" key="6">
    <source>
        <dbReference type="PROSITE" id="PS50113"/>
    </source>
</evidence>
<dbReference type="Gene3D" id="3.30.70.270">
    <property type="match status" value="1"/>
</dbReference>
<dbReference type="SMART" id="SM00052">
    <property type="entry name" value="EAL"/>
    <property type="match status" value="1"/>
</dbReference>
<dbReference type="InterPro" id="IPR000160">
    <property type="entry name" value="GGDEF_dom"/>
</dbReference>
<dbReference type="SUPFAM" id="SSF141868">
    <property type="entry name" value="EAL domain-like"/>
    <property type="match status" value="1"/>
</dbReference>
<dbReference type="NCBIfam" id="TIGR00254">
    <property type="entry name" value="GGDEF"/>
    <property type="match status" value="1"/>
</dbReference>
<dbReference type="InterPro" id="IPR000700">
    <property type="entry name" value="PAS-assoc_C"/>
</dbReference>
<dbReference type="InterPro" id="IPR035919">
    <property type="entry name" value="EAL_sf"/>
</dbReference>
<dbReference type="PANTHER" id="PTHR44757:SF2">
    <property type="entry name" value="BIOFILM ARCHITECTURE MAINTENANCE PROTEIN MBAA"/>
    <property type="match status" value="1"/>
</dbReference>
<dbReference type="InterPro" id="IPR029016">
    <property type="entry name" value="GAF-like_dom_sf"/>
</dbReference>
<dbReference type="Gene3D" id="3.30.450.40">
    <property type="match status" value="2"/>
</dbReference>
<keyword evidence="2" id="KW-0418">Kinase</keyword>
<dbReference type="PROSITE" id="PS50110">
    <property type="entry name" value="RESPONSE_REGULATORY"/>
    <property type="match status" value="1"/>
</dbReference>
<dbReference type="NCBIfam" id="TIGR00229">
    <property type="entry name" value="sensory_box"/>
    <property type="match status" value="1"/>
</dbReference>
<dbReference type="SMART" id="SM00086">
    <property type="entry name" value="PAC"/>
    <property type="match status" value="1"/>
</dbReference>
<dbReference type="SUPFAM" id="SSF52172">
    <property type="entry name" value="CheY-like"/>
    <property type="match status" value="1"/>
</dbReference>
<reference evidence="9 10" key="1">
    <citation type="journal article" date="2022" name="Int. J. Syst. Evol. Microbiol.">
        <title>Noviherbaspirillum aridicola sp. nov., isolated from an arid soil in Pakistan.</title>
        <authorList>
            <person name="Khan I.U."/>
            <person name="Saqib M."/>
            <person name="Amin A."/>
            <person name="Hussain F."/>
            <person name="Li L."/>
            <person name="Liu Y.H."/>
            <person name="Fang B.Z."/>
            <person name="Ahmed I."/>
            <person name="Li W.J."/>
        </authorList>
    </citation>
    <scope>NUCLEOTIDE SEQUENCE [LARGE SCALE GENOMIC DNA]</scope>
    <source>
        <strain evidence="9 10">NCCP-691</strain>
    </source>
</reference>
<dbReference type="SUPFAM" id="SSF55785">
    <property type="entry name" value="PYP-like sensor domain (PAS domain)"/>
    <property type="match status" value="1"/>
</dbReference>
<dbReference type="InterPro" id="IPR003018">
    <property type="entry name" value="GAF"/>
</dbReference>
<gene>
    <name evidence="9" type="ORF">NCCP691_24330</name>
</gene>
<evidence type="ECO:0000259" key="5">
    <source>
        <dbReference type="PROSITE" id="PS50110"/>
    </source>
</evidence>
<keyword evidence="10" id="KW-1185">Reference proteome</keyword>
<dbReference type="EMBL" id="BPMK01000010">
    <property type="protein sequence ID" value="GIZ52419.1"/>
    <property type="molecule type" value="Genomic_DNA"/>
</dbReference>
<dbReference type="SUPFAM" id="SSF55073">
    <property type="entry name" value="Nucleotide cyclase"/>
    <property type="match status" value="1"/>
</dbReference>
<dbReference type="SMART" id="SM00091">
    <property type="entry name" value="PAS"/>
    <property type="match status" value="1"/>
</dbReference>
<dbReference type="Pfam" id="PF00990">
    <property type="entry name" value="GGDEF"/>
    <property type="match status" value="1"/>
</dbReference>
<keyword evidence="3" id="KW-0597">Phosphoprotein</keyword>
<dbReference type="Gene3D" id="3.20.20.450">
    <property type="entry name" value="EAL domain"/>
    <property type="match status" value="1"/>
</dbReference>
<evidence type="ECO:0000313" key="9">
    <source>
        <dbReference type="EMBL" id="GIZ52419.1"/>
    </source>
</evidence>
<feature type="domain" description="PAC" evidence="6">
    <location>
        <begin position="623"/>
        <end position="675"/>
    </location>
</feature>
<evidence type="ECO:0000256" key="2">
    <source>
        <dbReference type="ARBA" id="ARBA00022777"/>
    </source>
</evidence>
<evidence type="ECO:0000256" key="4">
    <source>
        <dbReference type="SAM" id="Coils"/>
    </source>
</evidence>
<dbReference type="InterPro" id="IPR000014">
    <property type="entry name" value="PAS"/>
</dbReference>
<sequence>MATILIVDDHVLNRQFLMVLLGYSGHQLIEATDGIEALDRTRERRPDLIIADILMPNMDGYQFVARLREDPVVGRTPVVFYTAAYHEREAGKMAAACGVRWVLPKPSEPELILQTVQEALGAPGTPDSPDTPGEPALAEAAFHAPQAAPLGVLDRQLSTYLAELETSSTLMSRMVDAGEDTDIEDLQQVVRRLSNALSSLQAVSLRLTALIDFGMELAGARDAGRVLDISCRVVQDICVARYAAIGLLDQDQGSLQHYVTRGMARGEDMRPPLADAGVLGMVLASRLPRRMAGLGGSPAALGLPPSHPPVHSLLVVPVATQDRVFGWLYLADKVGAEAFNEVDERAAATVASQLATVYENLQLYAEIQRQHRQLISEVNDRKQAQDALRRTLRARTVMAECNHVMVHATEEQRLLEDMCRTVVEAGGYRAAWIGYHTEDGRLQTRAWAGEAAQEDIGGHDAGTGDGSGRAWMVIDVPHPGAREQPPSSVTLPLRAGAQVFGVLKIREQANAFDDEQLAMLEELADDISFGVTSLRIKAAREKAERDLQATEDKLSGILASIDNMVWSVGEAGFIFLNPMVEKVFGRPAADFYRSRDLWFKGIHPQDRARVKAALDDLPRTGSCRHEYRVCRPDGAVRWIEERARAVTDDGGALLRIDGTAIDISERKDYEARIEHLASHDALTGLANRNLLGDRIAQALAQARRSGKLLGLLFLDLDRFKGINDSLGHEIGDALLLQVAARLREVVREGDTVARQGGDEFIILLAAIQRPEDVVAVANKIFEVFSVPFMVRGHELFISTSIGATLYPDDGDDMKALLRNADTAMYRAKEERGNSFQFYSREMSVRALERAELEIALRRALDRKEFELHYQPKVDGVSGRIIGAEALIRWRHPDRGLVSPTRFIPMAEELGLIVPIGDWVLRTACAQNKAWQNAGLPPISVAVNLSGRQFKQEDLVESIALVLAEIALEPRHLELELTESVVMSSAEQFISKLEALEDLGVQLSIDDFGTGYSSLSYLKRFPLHHLKIDQSFVRDIVTDHDDATITSSVISLGHSLNLKVIAEGVETEEQVAFLRDHHCDEMQGYFFSRPLPAGEFAQLLRMQ</sequence>
<dbReference type="SUPFAM" id="SSF55781">
    <property type="entry name" value="GAF domain-like"/>
    <property type="match status" value="2"/>
</dbReference>
<dbReference type="PROSITE" id="PS50883">
    <property type="entry name" value="EAL"/>
    <property type="match status" value="1"/>
</dbReference>
<dbReference type="Proteomes" id="UP000887222">
    <property type="component" value="Unassembled WGS sequence"/>
</dbReference>
<feature type="modified residue" description="4-aspartylphosphate" evidence="3">
    <location>
        <position position="52"/>
    </location>
</feature>
<feature type="domain" description="Response regulatory" evidence="5">
    <location>
        <begin position="3"/>
        <end position="120"/>
    </location>
</feature>
<dbReference type="InterPro" id="IPR001789">
    <property type="entry name" value="Sig_transdc_resp-reg_receiver"/>
</dbReference>
<dbReference type="InterPro" id="IPR035965">
    <property type="entry name" value="PAS-like_dom_sf"/>
</dbReference>
<dbReference type="PROSITE" id="PS50887">
    <property type="entry name" value="GGDEF"/>
    <property type="match status" value="1"/>
</dbReference>
<comment type="caution">
    <text evidence="9">The sequence shown here is derived from an EMBL/GenBank/DDBJ whole genome shotgun (WGS) entry which is preliminary data.</text>
</comment>
<name>A0ABQ4Q5U9_9BURK</name>
<dbReference type="Pfam" id="PF08447">
    <property type="entry name" value="PAS_3"/>
    <property type="match status" value="1"/>
</dbReference>
<organism evidence="9 10">
    <name type="scientific">Noviherbaspirillum aridicola</name>
    <dbReference type="NCBI Taxonomy" id="2849687"/>
    <lineage>
        <taxon>Bacteria</taxon>
        <taxon>Pseudomonadati</taxon>
        <taxon>Pseudomonadota</taxon>
        <taxon>Betaproteobacteria</taxon>
        <taxon>Burkholderiales</taxon>
        <taxon>Oxalobacteraceae</taxon>
        <taxon>Noviherbaspirillum</taxon>
    </lineage>
</organism>
<dbReference type="InterPro" id="IPR013655">
    <property type="entry name" value="PAS_fold_3"/>
</dbReference>
<evidence type="ECO:0000259" key="7">
    <source>
        <dbReference type="PROSITE" id="PS50883"/>
    </source>
</evidence>
<dbReference type="SMART" id="SM00448">
    <property type="entry name" value="REC"/>
    <property type="match status" value="1"/>
</dbReference>
<accession>A0ABQ4Q5U9</accession>
<dbReference type="InterPro" id="IPR052155">
    <property type="entry name" value="Biofilm_reg_signaling"/>
</dbReference>